<dbReference type="RefSeq" id="WP_094060274.1">
    <property type="nucleotide sequence ID" value="NZ_CP022530.1"/>
</dbReference>
<evidence type="ECO:0000313" key="4">
    <source>
        <dbReference type="Proteomes" id="UP000202440"/>
    </source>
</evidence>
<proteinExistence type="predicted"/>
<evidence type="ECO:0000256" key="2">
    <source>
        <dbReference type="SAM" id="Phobius"/>
    </source>
</evidence>
<feature type="region of interest" description="Disordered" evidence="1">
    <location>
        <begin position="131"/>
        <end position="171"/>
    </location>
</feature>
<dbReference type="InterPro" id="IPR007313">
    <property type="entry name" value="FxsA"/>
</dbReference>
<reference evidence="3 4" key="1">
    <citation type="submission" date="2017-07" db="EMBL/GenBank/DDBJ databases">
        <title>Annotated genome sequence of Bacterioplanes sanyensis isolated from Red Sea.</title>
        <authorList>
            <person name="Rehman Z.U."/>
        </authorList>
    </citation>
    <scope>NUCLEOTIDE SEQUENCE [LARGE SCALE GENOMIC DNA]</scope>
    <source>
        <strain evidence="3 4">NV9</strain>
    </source>
</reference>
<feature type="transmembrane region" description="Helical" evidence="2">
    <location>
        <begin position="70"/>
        <end position="89"/>
    </location>
</feature>
<evidence type="ECO:0000256" key="1">
    <source>
        <dbReference type="SAM" id="MobiDB-lite"/>
    </source>
</evidence>
<keyword evidence="2" id="KW-0812">Transmembrane</keyword>
<gene>
    <name evidence="3" type="ORF">CHH28_10560</name>
</gene>
<dbReference type="Pfam" id="PF04186">
    <property type="entry name" value="FxsA"/>
    <property type="match status" value="1"/>
</dbReference>
<dbReference type="KEGG" id="bsan:CHH28_10560"/>
<dbReference type="NCBIfam" id="NF008528">
    <property type="entry name" value="PRK11463.1-2"/>
    <property type="match status" value="1"/>
</dbReference>
<dbReference type="GO" id="GO:0016020">
    <property type="term" value="C:membrane"/>
    <property type="evidence" value="ECO:0007669"/>
    <property type="project" value="InterPro"/>
</dbReference>
<organism evidence="3 4">
    <name type="scientific">Bacterioplanes sanyensis</name>
    <dbReference type="NCBI Taxonomy" id="1249553"/>
    <lineage>
        <taxon>Bacteria</taxon>
        <taxon>Pseudomonadati</taxon>
        <taxon>Pseudomonadota</taxon>
        <taxon>Gammaproteobacteria</taxon>
        <taxon>Oceanospirillales</taxon>
        <taxon>Oceanospirillaceae</taxon>
        <taxon>Bacterioplanes</taxon>
    </lineage>
</organism>
<dbReference type="PANTHER" id="PTHR35335">
    <property type="entry name" value="UPF0716 PROTEIN FXSA"/>
    <property type="match status" value="1"/>
</dbReference>
<dbReference type="PANTHER" id="PTHR35335:SF1">
    <property type="entry name" value="UPF0716 PROTEIN FXSA"/>
    <property type="match status" value="1"/>
</dbReference>
<evidence type="ECO:0000313" key="3">
    <source>
        <dbReference type="EMBL" id="ASP39092.1"/>
    </source>
</evidence>
<accession>A0A222FKB1</accession>
<dbReference type="EMBL" id="CP022530">
    <property type="protein sequence ID" value="ASP39092.1"/>
    <property type="molecule type" value="Genomic_DNA"/>
</dbReference>
<dbReference type="AlphaFoldDB" id="A0A222FKB1"/>
<sequence length="171" mass="17974">MPLFLIFVAVPIVELYVLLQVGSFIGLLPTLALVVLTAVVGVTLLKAQGLATLMRARSRLEQGSLPAKELAEGFLLALAGAMLLTPGFITDSFGFALLVPAIRSLMLGSVMKLLKPNVVVGGAGNVYEGQASSRTNPGYHSGHVIEGDYQRQGSETGSDHHGSSQADSRKD</sequence>
<keyword evidence="2" id="KW-1133">Transmembrane helix</keyword>
<protein>
    <submittedName>
        <fullName evidence="3">Exlusion protein FxsA</fullName>
    </submittedName>
</protein>
<keyword evidence="4" id="KW-1185">Reference proteome</keyword>
<feature type="compositionally biased region" description="Basic and acidic residues" evidence="1">
    <location>
        <begin position="157"/>
        <end position="171"/>
    </location>
</feature>
<dbReference type="Proteomes" id="UP000202440">
    <property type="component" value="Chromosome"/>
</dbReference>
<keyword evidence="2" id="KW-0472">Membrane</keyword>
<feature type="transmembrane region" description="Helical" evidence="2">
    <location>
        <begin position="25"/>
        <end position="49"/>
    </location>
</feature>
<dbReference type="OrthoDB" id="9792788at2"/>
<name>A0A222FKB1_9GAMM</name>